<comment type="subcellular location">
    <subcellularLocation>
        <location evidence="1">Membrane</location>
        <topology evidence="1">Multi-pass membrane protein</topology>
    </subcellularLocation>
</comment>
<feature type="region of interest" description="Disordered" evidence="8">
    <location>
        <begin position="256"/>
        <end position="275"/>
    </location>
</feature>
<sequence>MNEVGDTGRRLEDACLSGSVAALEALIGEDKLILNRVSSLTGFFITGTTPLHVAASLGHLDLTKALLARKQKLATELDSARCSPLHLACTEGHFEIVEELLRVNNNACLGRDEDGRIPLHLAAIKGRVEVISALLRAKPESIHEKLDRGENVLHLCVKYNMLEALKTLVKYLQKNDKESLLSSGDNDGNTILHLAAALKQMDTMKYLLGIMIVKDDANVKNQNGSTALDFVEHCPNRDLKTMEILEFLFQAGLRRPASGGSNPKPKSLLDNPPPSPFDWRPKAGQVLQSIYLFWIKYFKANHTWLREVRGHLITAATLTATMAYQAILSPPGGFRQESSNWNQTMSLHAGLGEKSGGTGQDAGTAVLDSTTSYLTVYYNISGINGSTYYPWYLSSNRNPLAHYMLVNTLVLLGSLCTIMLALSGFPANNKFLMWQLIFTVYITIFCMSSGYFLAMALVFPTGFEKYALPLGILWYGWIGLCGFVLVLHACHFLVWLWNKFVNIKWLRNKFGDHLVGLRNKFGSRPR</sequence>
<comment type="caution">
    <text evidence="11">The sequence shown here is derived from an EMBL/GenBank/DDBJ whole genome shotgun (WGS) entry which is preliminary data.</text>
</comment>
<evidence type="ECO:0000256" key="2">
    <source>
        <dbReference type="ARBA" id="ARBA00022692"/>
    </source>
</evidence>
<keyword evidence="4 9" id="KW-1133">Transmembrane helix</keyword>
<dbReference type="Gene3D" id="1.25.40.20">
    <property type="entry name" value="Ankyrin repeat-containing domain"/>
    <property type="match status" value="1"/>
</dbReference>
<keyword evidence="3" id="KW-0677">Repeat</keyword>
<feature type="repeat" description="ANK" evidence="7">
    <location>
        <begin position="187"/>
        <end position="208"/>
    </location>
</feature>
<feature type="transmembrane region" description="Helical" evidence="9">
    <location>
        <begin position="434"/>
        <end position="460"/>
    </location>
</feature>
<evidence type="ECO:0000256" key="3">
    <source>
        <dbReference type="ARBA" id="ARBA00022737"/>
    </source>
</evidence>
<dbReference type="InterPro" id="IPR026961">
    <property type="entry name" value="PGG_dom"/>
</dbReference>
<evidence type="ECO:0000256" key="6">
    <source>
        <dbReference type="ARBA" id="ARBA00023136"/>
    </source>
</evidence>
<keyword evidence="12" id="KW-1185">Reference proteome</keyword>
<dbReference type="PANTHER" id="PTHR24186">
    <property type="entry name" value="PROTEIN PHOSPHATASE 1 REGULATORY SUBUNIT"/>
    <property type="match status" value="1"/>
</dbReference>
<dbReference type="InterPro" id="IPR002110">
    <property type="entry name" value="Ankyrin_rpt"/>
</dbReference>
<feature type="transmembrane region" description="Helical" evidence="9">
    <location>
        <begin position="472"/>
        <end position="497"/>
    </location>
</feature>
<dbReference type="EMBL" id="JACTNZ010000002">
    <property type="protein sequence ID" value="KAG5563238.1"/>
    <property type="molecule type" value="Genomic_DNA"/>
</dbReference>
<dbReference type="Proteomes" id="UP000823749">
    <property type="component" value="Chromosome 2"/>
</dbReference>
<dbReference type="PANTHER" id="PTHR24186:SF37">
    <property type="entry name" value="PGG DOMAIN-CONTAINING PROTEIN"/>
    <property type="match status" value="1"/>
</dbReference>
<evidence type="ECO:0000256" key="8">
    <source>
        <dbReference type="SAM" id="MobiDB-lite"/>
    </source>
</evidence>
<feature type="repeat" description="ANK" evidence="7">
    <location>
        <begin position="114"/>
        <end position="136"/>
    </location>
</feature>
<evidence type="ECO:0000256" key="9">
    <source>
        <dbReference type="SAM" id="Phobius"/>
    </source>
</evidence>
<keyword evidence="2 9" id="KW-0812">Transmembrane</keyword>
<dbReference type="Pfam" id="PF13962">
    <property type="entry name" value="PGG"/>
    <property type="match status" value="1"/>
</dbReference>
<feature type="repeat" description="ANK" evidence="7">
    <location>
        <begin position="46"/>
        <end position="67"/>
    </location>
</feature>
<dbReference type="PROSITE" id="PS50297">
    <property type="entry name" value="ANK_REP_REGION"/>
    <property type="match status" value="3"/>
</dbReference>
<accession>A0AAV6LG20</accession>
<dbReference type="PROSITE" id="PS50088">
    <property type="entry name" value="ANK_REPEAT"/>
    <property type="match status" value="3"/>
</dbReference>
<dbReference type="SUPFAM" id="SSF48403">
    <property type="entry name" value="Ankyrin repeat"/>
    <property type="match status" value="1"/>
</dbReference>
<reference evidence="11" key="1">
    <citation type="submission" date="2020-08" db="EMBL/GenBank/DDBJ databases">
        <title>Plant Genome Project.</title>
        <authorList>
            <person name="Zhang R.-G."/>
        </authorList>
    </citation>
    <scope>NUCLEOTIDE SEQUENCE</scope>
    <source>
        <strain evidence="11">WSP0</strain>
        <tissue evidence="11">Leaf</tissue>
    </source>
</reference>
<dbReference type="GO" id="GO:0005886">
    <property type="term" value="C:plasma membrane"/>
    <property type="evidence" value="ECO:0007669"/>
    <property type="project" value="TreeGrafter"/>
</dbReference>
<protein>
    <recommendedName>
        <fullName evidence="10">PGG domain-containing protein</fullName>
    </recommendedName>
</protein>
<evidence type="ECO:0000313" key="11">
    <source>
        <dbReference type="EMBL" id="KAG5563238.1"/>
    </source>
</evidence>
<dbReference type="SMART" id="SM00248">
    <property type="entry name" value="ANK"/>
    <property type="match status" value="5"/>
</dbReference>
<organism evidence="11 12">
    <name type="scientific">Rhododendron griersonianum</name>
    <dbReference type="NCBI Taxonomy" id="479676"/>
    <lineage>
        <taxon>Eukaryota</taxon>
        <taxon>Viridiplantae</taxon>
        <taxon>Streptophyta</taxon>
        <taxon>Embryophyta</taxon>
        <taxon>Tracheophyta</taxon>
        <taxon>Spermatophyta</taxon>
        <taxon>Magnoliopsida</taxon>
        <taxon>eudicotyledons</taxon>
        <taxon>Gunneridae</taxon>
        <taxon>Pentapetalae</taxon>
        <taxon>asterids</taxon>
        <taxon>Ericales</taxon>
        <taxon>Ericaceae</taxon>
        <taxon>Ericoideae</taxon>
        <taxon>Rhodoreae</taxon>
        <taxon>Rhododendron</taxon>
    </lineage>
</organism>
<feature type="transmembrane region" description="Helical" evidence="9">
    <location>
        <begin position="400"/>
        <end position="422"/>
    </location>
</feature>
<proteinExistence type="predicted"/>
<gene>
    <name evidence="11" type="ORF">RHGRI_005852</name>
</gene>
<keyword evidence="5 7" id="KW-0040">ANK repeat</keyword>
<evidence type="ECO:0000256" key="4">
    <source>
        <dbReference type="ARBA" id="ARBA00022989"/>
    </source>
</evidence>
<dbReference type="Pfam" id="PF00023">
    <property type="entry name" value="Ank"/>
    <property type="match status" value="1"/>
</dbReference>
<dbReference type="InterPro" id="IPR036770">
    <property type="entry name" value="Ankyrin_rpt-contain_sf"/>
</dbReference>
<keyword evidence="6 9" id="KW-0472">Membrane</keyword>
<evidence type="ECO:0000259" key="10">
    <source>
        <dbReference type="Pfam" id="PF13962"/>
    </source>
</evidence>
<name>A0AAV6LG20_9ERIC</name>
<dbReference type="Pfam" id="PF12796">
    <property type="entry name" value="Ank_2"/>
    <property type="match status" value="2"/>
</dbReference>
<evidence type="ECO:0000256" key="1">
    <source>
        <dbReference type="ARBA" id="ARBA00004141"/>
    </source>
</evidence>
<evidence type="ECO:0000256" key="7">
    <source>
        <dbReference type="PROSITE-ProRule" id="PRU00023"/>
    </source>
</evidence>
<evidence type="ECO:0000256" key="5">
    <source>
        <dbReference type="ARBA" id="ARBA00023043"/>
    </source>
</evidence>
<feature type="domain" description="PGG" evidence="10">
    <location>
        <begin position="303"/>
        <end position="343"/>
    </location>
</feature>
<evidence type="ECO:0000313" key="12">
    <source>
        <dbReference type="Proteomes" id="UP000823749"/>
    </source>
</evidence>
<dbReference type="AlphaFoldDB" id="A0AAV6LG20"/>